<evidence type="ECO:0000256" key="3">
    <source>
        <dbReference type="ARBA" id="ARBA00023163"/>
    </source>
</evidence>
<gene>
    <name evidence="5" type="ORF">SAMN05192589_11419</name>
</gene>
<dbReference type="PANTHER" id="PTHR30154">
    <property type="entry name" value="LEUCINE-RESPONSIVE REGULATORY PROTEIN"/>
    <property type="match status" value="1"/>
</dbReference>
<keyword evidence="1" id="KW-0805">Transcription regulation</keyword>
<name>A0A1G7BBH3_9BURK</name>
<dbReference type="GO" id="GO:0005829">
    <property type="term" value="C:cytosol"/>
    <property type="evidence" value="ECO:0007669"/>
    <property type="project" value="TreeGrafter"/>
</dbReference>
<keyword evidence="3" id="KW-0804">Transcription</keyword>
<dbReference type="GO" id="GO:0043565">
    <property type="term" value="F:sequence-specific DNA binding"/>
    <property type="evidence" value="ECO:0007669"/>
    <property type="project" value="InterPro"/>
</dbReference>
<dbReference type="InterPro" id="IPR000485">
    <property type="entry name" value="AsnC-type_HTH_dom"/>
</dbReference>
<accession>A0A1G7BBH3</accession>
<dbReference type="CDD" id="cd00090">
    <property type="entry name" value="HTH_ARSR"/>
    <property type="match status" value="1"/>
</dbReference>
<dbReference type="PROSITE" id="PS50956">
    <property type="entry name" value="HTH_ASNC_2"/>
    <property type="match status" value="1"/>
</dbReference>
<dbReference type="InterPro" id="IPR036390">
    <property type="entry name" value="WH_DNA-bd_sf"/>
</dbReference>
<dbReference type="InterPro" id="IPR019888">
    <property type="entry name" value="Tscrpt_reg_AsnC-like"/>
</dbReference>
<reference evidence="5 6" key="1">
    <citation type="submission" date="2016-10" db="EMBL/GenBank/DDBJ databases">
        <authorList>
            <person name="de Groot N.N."/>
        </authorList>
    </citation>
    <scope>NUCLEOTIDE SEQUENCE [LARGE SCALE GENOMIC DNA]</scope>
    <source>
        <strain evidence="5 6">DSM 16619</strain>
    </source>
</reference>
<evidence type="ECO:0000313" key="5">
    <source>
        <dbReference type="EMBL" id="SDE24419.1"/>
    </source>
</evidence>
<dbReference type="InterPro" id="IPR019887">
    <property type="entry name" value="Tscrpt_reg_AsnC/Lrp_C"/>
</dbReference>
<proteinExistence type="predicted"/>
<organism evidence="5 6">
    <name type="scientific">Paracidovorax valerianellae</name>
    <dbReference type="NCBI Taxonomy" id="187868"/>
    <lineage>
        <taxon>Bacteria</taxon>
        <taxon>Pseudomonadati</taxon>
        <taxon>Pseudomonadota</taxon>
        <taxon>Betaproteobacteria</taxon>
        <taxon>Burkholderiales</taxon>
        <taxon>Comamonadaceae</taxon>
        <taxon>Paracidovorax</taxon>
    </lineage>
</organism>
<keyword evidence="6" id="KW-1185">Reference proteome</keyword>
<evidence type="ECO:0000259" key="4">
    <source>
        <dbReference type="PROSITE" id="PS50956"/>
    </source>
</evidence>
<keyword evidence="2 5" id="KW-0238">DNA-binding</keyword>
<dbReference type="GO" id="GO:0006355">
    <property type="term" value="P:regulation of DNA-templated transcription"/>
    <property type="evidence" value="ECO:0007669"/>
    <property type="project" value="UniProtKB-ARBA"/>
</dbReference>
<sequence>MMVEKLNSIKYIPMDSLFLDDIDLQLLDALQNDATLSNQALAAQVRVSPPTCLRRIKRLRESGVIEREVALLQPDALARHLGHGITAIVEVTLDRQDTDRLAAFEQRMQPEDAVQQCYRVSPGPDFILVVYAQDIPDYLALAQRLFSSDGNVRNVKAFFSLQRSKFSPKVPCVRPDAVDRTG</sequence>
<dbReference type="Gene3D" id="1.10.10.10">
    <property type="entry name" value="Winged helix-like DNA-binding domain superfamily/Winged helix DNA-binding domain"/>
    <property type="match status" value="1"/>
</dbReference>
<dbReference type="PRINTS" id="PR00033">
    <property type="entry name" value="HTHASNC"/>
</dbReference>
<feature type="domain" description="HTH asnC-type" evidence="4">
    <location>
        <begin position="19"/>
        <end position="86"/>
    </location>
</feature>
<dbReference type="GO" id="GO:0043200">
    <property type="term" value="P:response to amino acid"/>
    <property type="evidence" value="ECO:0007669"/>
    <property type="project" value="TreeGrafter"/>
</dbReference>
<dbReference type="SUPFAM" id="SSF46785">
    <property type="entry name" value="Winged helix' DNA-binding domain"/>
    <property type="match status" value="1"/>
</dbReference>
<dbReference type="Pfam" id="PF01037">
    <property type="entry name" value="AsnC_trans_reg"/>
    <property type="match status" value="1"/>
</dbReference>
<dbReference type="Proteomes" id="UP000198781">
    <property type="component" value="Unassembled WGS sequence"/>
</dbReference>
<dbReference type="Gene3D" id="3.30.70.920">
    <property type="match status" value="1"/>
</dbReference>
<evidence type="ECO:0000256" key="2">
    <source>
        <dbReference type="ARBA" id="ARBA00023125"/>
    </source>
</evidence>
<dbReference type="STRING" id="187868.SAMN05192589_11419"/>
<dbReference type="Pfam" id="PF13412">
    <property type="entry name" value="HTH_24"/>
    <property type="match status" value="1"/>
</dbReference>
<dbReference type="PANTHER" id="PTHR30154:SF34">
    <property type="entry name" value="TRANSCRIPTIONAL REGULATOR AZLB"/>
    <property type="match status" value="1"/>
</dbReference>
<evidence type="ECO:0000256" key="1">
    <source>
        <dbReference type="ARBA" id="ARBA00023015"/>
    </source>
</evidence>
<dbReference type="EMBL" id="FMZC01000014">
    <property type="protein sequence ID" value="SDE24419.1"/>
    <property type="molecule type" value="Genomic_DNA"/>
</dbReference>
<dbReference type="AlphaFoldDB" id="A0A1G7BBH3"/>
<dbReference type="InterPro" id="IPR036388">
    <property type="entry name" value="WH-like_DNA-bd_sf"/>
</dbReference>
<dbReference type="InterPro" id="IPR011008">
    <property type="entry name" value="Dimeric_a/b-barrel"/>
</dbReference>
<dbReference type="InterPro" id="IPR011991">
    <property type="entry name" value="ArsR-like_HTH"/>
</dbReference>
<evidence type="ECO:0000313" key="6">
    <source>
        <dbReference type="Proteomes" id="UP000198781"/>
    </source>
</evidence>
<protein>
    <submittedName>
        <fullName evidence="5">DNA-binding transcriptional regulator, Lrp family</fullName>
    </submittedName>
</protein>
<dbReference type="SUPFAM" id="SSF54909">
    <property type="entry name" value="Dimeric alpha+beta barrel"/>
    <property type="match status" value="1"/>
</dbReference>
<dbReference type="SMART" id="SM00344">
    <property type="entry name" value="HTH_ASNC"/>
    <property type="match status" value="1"/>
</dbReference>